<accession>A0ABW0Z959</accession>
<reference evidence="2" key="1">
    <citation type="journal article" date="2019" name="Int. J. Syst. Evol. Microbiol.">
        <title>The Global Catalogue of Microorganisms (GCM) 10K type strain sequencing project: providing services to taxonomists for standard genome sequencing and annotation.</title>
        <authorList>
            <consortium name="The Broad Institute Genomics Platform"/>
            <consortium name="The Broad Institute Genome Sequencing Center for Infectious Disease"/>
            <person name="Wu L."/>
            <person name="Ma J."/>
        </authorList>
    </citation>
    <scope>NUCLEOTIDE SEQUENCE [LARGE SCALE GENOMIC DNA]</scope>
    <source>
        <strain evidence="2">YIM 94188</strain>
    </source>
</reference>
<sequence>MDPVDDSVIYVARAHVLADLMARGLTTPGAVTLLDRACSERKWWLEQWPDGAPYIAGLVAQDVQDALADTFGREDREGLWPVCTHCQDTPVHALHIEPDLGGPDPQWVCEESGQPVAPLGSLARA</sequence>
<dbReference type="RefSeq" id="WP_136436184.1">
    <property type="nucleotide sequence ID" value="NZ_JBHSNS010000001.1"/>
</dbReference>
<comment type="caution">
    <text evidence="1">The sequence shown here is derived from an EMBL/GenBank/DDBJ whole genome shotgun (WGS) entry which is preliminary data.</text>
</comment>
<gene>
    <name evidence="1" type="ORF">ACFPQB_01230</name>
</gene>
<evidence type="ECO:0000313" key="2">
    <source>
        <dbReference type="Proteomes" id="UP001596072"/>
    </source>
</evidence>
<evidence type="ECO:0000313" key="1">
    <source>
        <dbReference type="EMBL" id="MFC5727520.1"/>
    </source>
</evidence>
<dbReference type="EMBL" id="JBHSNS010000001">
    <property type="protein sequence ID" value="MFC5727520.1"/>
    <property type="molecule type" value="Genomic_DNA"/>
</dbReference>
<proteinExistence type="predicted"/>
<organism evidence="1 2">
    <name type="scientific">Nocardioides vastitatis</name>
    <dbReference type="NCBI Taxonomy" id="2568655"/>
    <lineage>
        <taxon>Bacteria</taxon>
        <taxon>Bacillati</taxon>
        <taxon>Actinomycetota</taxon>
        <taxon>Actinomycetes</taxon>
        <taxon>Propionibacteriales</taxon>
        <taxon>Nocardioidaceae</taxon>
        <taxon>Nocardioides</taxon>
    </lineage>
</organism>
<dbReference type="Proteomes" id="UP001596072">
    <property type="component" value="Unassembled WGS sequence"/>
</dbReference>
<keyword evidence="2" id="KW-1185">Reference proteome</keyword>
<protein>
    <submittedName>
        <fullName evidence="1">Uncharacterized protein</fullName>
    </submittedName>
</protein>
<name>A0ABW0Z959_9ACTN</name>